<evidence type="ECO:0000259" key="2">
    <source>
        <dbReference type="PROSITE" id="PS50994"/>
    </source>
</evidence>
<dbReference type="Gene3D" id="3.30.420.10">
    <property type="entry name" value="Ribonuclease H-like superfamily/Ribonuclease H"/>
    <property type="match status" value="1"/>
</dbReference>
<keyword evidence="4" id="KW-1185">Reference proteome</keyword>
<dbReference type="Pfam" id="PF00665">
    <property type="entry name" value="rve"/>
    <property type="match status" value="1"/>
</dbReference>
<dbReference type="SUPFAM" id="SSF53098">
    <property type="entry name" value="Ribonuclease H-like"/>
    <property type="match status" value="1"/>
</dbReference>
<reference evidence="3" key="3">
    <citation type="submission" date="2025-09" db="UniProtKB">
        <authorList>
            <consortium name="Ensembl"/>
        </authorList>
    </citation>
    <scope>IDENTIFICATION</scope>
</reference>
<sequence length="375" mass="42182">MMKKNVVSNEKTGKLLSGWSFSNIEMCFDVNRAEFIEAQQTVLTLASCLAAAKENADPAPYQFDGEVLVRNWHPLSHGNLGWNSFRQLVVPQKFRSQVLYLALDHFSGHLGKRKTYQRILGNFFWPGMKSDVPRYCQSCHVCQLGGKPNQVIPLAPLHPIPVTGEPFENVILECIGPLPRTQSGNKYLLTLMCATTRNPEAIPLRTLKTKTMIKAMVQFFSSFGLPKSVQTDQGSNFMSKLFAQVLFSLSIKHYKSSAYHPQSQGALECFHQTLKSMLRKCCIDSGKEWDEGLPLLLLAARERVQESTGFSPAELVFGHTVRGPLLLLRERFLSEKSKSSHNLQDYVSSSRERLHKAREAACSALSVSQKKMEEI</sequence>
<organism evidence="3 4">
    <name type="scientific">Nothobranchius furzeri</name>
    <name type="common">Turquoise killifish</name>
    <dbReference type="NCBI Taxonomy" id="105023"/>
    <lineage>
        <taxon>Eukaryota</taxon>
        <taxon>Metazoa</taxon>
        <taxon>Chordata</taxon>
        <taxon>Craniata</taxon>
        <taxon>Vertebrata</taxon>
        <taxon>Euteleostomi</taxon>
        <taxon>Actinopterygii</taxon>
        <taxon>Neopterygii</taxon>
        <taxon>Teleostei</taxon>
        <taxon>Neoteleostei</taxon>
        <taxon>Acanthomorphata</taxon>
        <taxon>Ovalentaria</taxon>
        <taxon>Atherinomorphae</taxon>
        <taxon>Cyprinodontiformes</taxon>
        <taxon>Nothobranchiidae</taxon>
        <taxon>Nothobranchius</taxon>
    </lineage>
</organism>
<dbReference type="InterPro" id="IPR012337">
    <property type="entry name" value="RNaseH-like_sf"/>
</dbReference>
<dbReference type="GO" id="GO:0003676">
    <property type="term" value="F:nucleic acid binding"/>
    <property type="evidence" value="ECO:0007669"/>
    <property type="project" value="InterPro"/>
</dbReference>
<dbReference type="FunFam" id="1.10.340.70:FF:000001">
    <property type="entry name" value="Retrovirus-related Pol polyprotein from transposon gypsy-like Protein"/>
    <property type="match status" value="1"/>
</dbReference>
<evidence type="ECO:0000256" key="1">
    <source>
        <dbReference type="ARBA" id="ARBA00039658"/>
    </source>
</evidence>
<dbReference type="Ensembl" id="ENSNFUT00015019093.1">
    <property type="protein sequence ID" value="ENSNFUP00015018266.1"/>
    <property type="gene ID" value="ENSNFUG00015008697.1"/>
</dbReference>
<dbReference type="InterPro" id="IPR001584">
    <property type="entry name" value="Integrase_cat-core"/>
</dbReference>
<proteinExistence type="predicted"/>
<reference evidence="3" key="2">
    <citation type="submission" date="2025-08" db="UniProtKB">
        <authorList>
            <consortium name="Ensembl"/>
        </authorList>
    </citation>
    <scope>IDENTIFICATION</scope>
</reference>
<evidence type="ECO:0000313" key="3">
    <source>
        <dbReference type="Ensembl" id="ENSNFUP00015018266.1"/>
    </source>
</evidence>
<dbReference type="PANTHER" id="PTHR37984:SF15">
    <property type="entry name" value="INTEGRASE CATALYTIC DOMAIN-CONTAINING PROTEIN"/>
    <property type="match status" value="1"/>
</dbReference>
<dbReference type="InterPro" id="IPR050951">
    <property type="entry name" value="Retrovirus_Pol_polyprotein"/>
</dbReference>
<reference evidence="3" key="1">
    <citation type="submission" date="2014-08" db="EMBL/GenBank/DDBJ databases">
        <authorList>
            <person name="Senf B."/>
            <person name="Petzold A."/>
            <person name="Downie B.R."/>
            <person name="Koch P."/>
            <person name="Platzer M."/>
        </authorList>
    </citation>
    <scope>NUCLEOTIDE SEQUENCE [LARGE SCALE GENOMIC DNA]</scope>
    <source>
        <strain evidence="3">GRZ</strain>
    </source>
</reference>
<dbReference type="InterPro" id="IPR041588">
    <property type="entry name" value="Integrase_H2C2"/>
</dbReference>
<dbReference type="InterPro" id="IPR036397">
    <property type="entry name" value="RNaseH_sf"/>
</dbReference>
<evidence type="ECO:0000313" key="4">
    <source>
        <dbReference type="Proteomes" id="UP000694548"/>
    </source>
</evidence>
<dbReference type="GO" id="GO:0015074">
    <property type="term" value="P:DNA integration"/>
    <property type="evidence" value="ECO:0007669"/>
    <property type="project" value="InterPro"/>
</dbReference>
<accession>A0A8C6LIR9</accession>
<dbReference type="PANTHER" id="PTHR37984">
    <property type="entry name" value="PROTEIN CBG26694"/>
    <property type="match status" value="1"/>
</dbReference>
<dbReference type="Gene3D" id="1.10.340.70">
    <property type="match status" value="1"/>
</dbReference>
<dbReference type="GeneTree" id="ENSGT01050000244855"/>
<dbReference type="PROSITE" id="PS50994">
    <property type="entry name" value="INTEGRASE"/>
    <property type="match status" value="1"/>
</dbReference>
<protein>
    <recommendedName>
        <fullName evidence="1">Gypsy retrotransposon integrase-like protein 1</fullName>
    </recommendedName>
</protein>
<dbReference type="Pfam" id="PF17921">
    <property type="entry name" value="Integrase_H2C2"/>
    <property type="match status" value="1"/>
</dbReference>
<dbReference type="AlphaFoldDB" id="A0A8C6LIR9"/>
<dbReference type="Proteomes" id="UP000694548">
    <property type="component" value="Chromosome sgr07"/>
</dbReference>
<dbReference type="FunFam" id="3.30.420.10:FF:000032">
    <property type="entry name" value="Retrovirus-related Pol polyprotein from transposon 297-like Protein"/>
    <property type="match status" value="1"/>
</dbReference>
<feature type="domain" description="Integrase catalytic" evidence="2">
    <location>
        <begin position="162"/>
        <end position="320"/>
    </location>
</feature>
<name>A0A8C6LIR9_NOTFU</name>